<feature type="transmembrane region" description="Helical" evidence="7">
    <location>
        <begin position="353"/>
        <end position="373"/>
    </location>
</feature>
<dbReference type="Pfam" id="PF00860">
    <property type="entry name" value="Xan_ur_permease"/>
    <property type="match status" value="1"/>
</dbReference>
<keyword evidence="3" id="KW-0813">Transport</keyword>
<keyword evidence="5 7" id="KW-1133">Transmembrane helix</keyword>
<organism evidence="8 9">
    <name type="scientific">Variovorax rhizosphaerae</name>
    <dbReference type="NCBI Taxonomy" id="1836200"/>
    <lineage>
        <taxon>Bacteria</taxon>
        <taxon>Pseudomonadati</taxon>
        <taxon>Pseudomonadota</taxon>
        <taxon>Betaproteobacteria</taxon>
        <taxon>Burkholderiales</taxon>
        <taxon>Comamonadaceae</taxon>
        <taxon>Variovorax</taxon>
    </lineage>
</organism>
<evidence type="ECO:0000256" key="4">
    <source>
        <dbReference type="ARBA" id="ARBA00022692"/>
    </source>
</evidence>
<feature type="transmembrane region" description="Helical" evidence="7">
    <location>
        <begin position="246"/>
        <end position="263"/>
    </location>
</feature>
<protein>
    <submittedName>
        <fullName evidence="8">Solute carrier family 23 protein</fullName>
    </submittedName>
</protein>
<dbReference type="RefSeq" id="WP_340340820.1">
    <property type="nucleotide sequence ID" value="NZ_JBBKZT010000001.1"/>
</dbReference>
<feature type="transmembrane region" description="Helical" evidence="7">
    <location>
        <begin position="20"/>
        <end position="41"/>
    </location>
</feature>
<accession>A0ABU8WDT8</accession>
<comment type="caution">
    <text evidence="8">The sequence shown here is derived from an EMBL/GenBank/DDBJ whole genome shotgun (WGS) entry which is preliminary data.</text>
</comment>
<evidence type="ECO:0000256" key="6">
    <source>
        <dbReference type="ARBA" id="ARBA00023136"/>
    </source>
</evidence>
<feature type="transmembrane region" description="Helical" evidence="7">
    <location>
        <begin position="137"/>
        <end position="158"/>
    </location>
</feature>
<evidence type="ECO:0000256" key="7">
    <source>
        <dbReference type="SAM" id="Phobius"/>
    </source>
</evidence>
<feature type="transmembrane region" description="Helical" evidence="7">
    <location>
        <begin position="53"/>
        <end position="73"/>
    </location>
</feature>
<sequence>MSHKPADLLYGVDDKPPLGVNVLSGLQHVGLMFIYLVYPVLVAQAAGGTPEVASTMVSFTLLAMAVGTVLQVMRFGWLGSGFLCQPTPSVVYVVPSMLAAQHGGLPAVFGMTIVAGLVEMILARGLPHLRKLFTPEITGLVVLLSGISVGVVGLRTAVGASVDAATAPAGIDMTLGLATLALMVALNVWGRGVLRLYCVLIGLAIGCVAAWALGRFDAVEVAHVSAAPLVALPGLSHLGWSFHPDLLLAFMIGAVAAVLKTIGNVTTSQKANQANWVRADMRTIGGGVMADGLGNVVAGAVGAHGMNSSTGAVGLASATGVTSWRVGYSVAAILLVAAFVPKLGLLVNLMPRAVLGAALVFSSTFIVLNGLVIMTSRLLDARKTLVIGLSIVMGLAVEIYPGFLVVLPPGLRASLGNAMVFGTLVGLALNLLFRIGLRKTVSMTVQPGGLDPQALEDFLEMQGGVWGARRDVIVRAKFNLVQSIETLASSGVASGPLVIEASFDEFNLDLSVSYDGDVLELPQVRPTIEEIIDSGDGERRLAGFLLRQFADRVSSRRVGPRATVAFHFDH</sequence>
<evidence type="ECO:0000256" key="1">
    <source>
        <dbReference type="ARBA" id="ARBA00004141"/>
    </source>
</evidence>
<feature type="transmembrane region" description="Helical" evidence="7">
    <location>
        <begin position="105"/>
        <end position="125"/>
    </location>
</feature>
<evidence type="ECO:0000256" key="3">
    <source>
        <dbReference type="ARBA" id="ARBA00022448"/>
    </source>
</evidence>
<comment type="subcellular location">
    <subcellularLocation>
        <location evidence="1">Membrane</location>
        <topology evidence="1">Multi-pass membrane protein</topology>
    </subcellularLocation>
</comment>
<keyword evidence="9" id="KW-1185">Reference proteome</keyword>
<reference evidence="8 9" key="1">
    <citation type="submission" date="2024-03" db="EMBL/GenBank/DDBJ databases">
        <title>Novel species of the genus Variovorax.</title>
        <authorList>
            <person name="Liu Q."/>
            <person name="Xin Y.-H."/>
        </authorList>
    </citation>
    <scope>NUCLEOTIDE SEQUENCE [LARGE SCALE GENOMIC DNA]</scope>
    <source>
        <strain evidence="8 9">KACC 18900</strain>
    </source>
</reference>
<evidence type="ECO:0000313" key="9">
    <source>
        <dbReference type="Proteomes" id="UP001385892"/>
    </source>
</evidence>
<feature type="transmembrane region" description="Helical" evidence="7">
    <location>
        <begin position="196"/>
        <end position="214"/>
    </location>
</feature>
<feature type="transmembrane region" description="Helical" evidence="7">
    <location>
        <begin position="326"/>
        <end position="347"/>
    </location>
</feature>
<feature type="transmembrane region" description="Helical" evidence="7">
    <location>
        <begin position="385"/>
        <end position="407"/>
    </location>
</feature>
<gene>
    <name evidence="8" type="ORF">WKW82_03355</name>
</gene>
<feature type="transmembrane region" description="Helical" evidence="7">
    <location>
        <begin position="413"/>
        <end position="433"/>
    </location>
</feature>
<keyword evidence="6 7" id="KW-0472">Membrane</keyword>
<dbReference type="PANTHER" id="PTHR42810">
    <property type="entry name" value="PURINE PERMEASE C1399.01C-RELATED"/>
    <property type="match status" value="1"/>
</dbReference>
<name>A0ABU8WDT8_9BURK</name>
<feature type="transmembrane region" description="Helical" evidence="7">
    <location>
        <begin position="170"/>
        <end position="189"/>
    </location>
</feature>
<proteinExistence type="inferred from homology"/>
<dbReference type="EMBL" id="JBBKZT010000001">
    <property type="protein sequence ID" value="MEJ8845665.1"/>
    <property type="molecule type" value="Genomic_DNA"/>
</dbReference>
<dbReference type="Proteomes" id="UP001385892">
    <property type="component" value="Unassembled WGS sequence"/>
</dbReference>
<evidence type="ECO:0000256" key="2">
    <source>
        <dbReference type="ARBA" id="ARBA00008821"/>
    </source>
</evidence>
<evidence type="ECO:0000313" key="8">
    <source>
        <dbReference type="EMBL" id="MEJ8845665.1"/>
    </source>
</evidence>
<comment type="similarity">
    <text evidence="2">Belongs to the nucleobase:cation symporter-2 (NCS2) (TC 2.A.40) family.</text>
</comment>
<evidence type="ECO:0000256" key="5">
    <source>
        <dbReference type="ARBA" id="ARBA00022989"/>
    </source>
</evidence>
<dbReference type="PANTHER" id="PTHR42810:SF2">
    <property type="entry name" value="PURINE PERMEASE C1399.01C-RELATED"/>
    <property type="match status" value="1"/>
</dbReference>
<dbReference type="InterPro" id="IPR006043">
    <property type="entry name" value="NCS2"/>
</dbReference>
<keyword evidence="4 7" id="KW-0812">Transmembrane</keyword>